<gene>
    <name evidence="2" type="ordered locus">Sinac_2080</name>
</gene>
<dbReference type="RefSeq" id="WP_015245583.1">
    <property type="nucleotide sequence ID" value="NC_019892.1"/>
</dbReference>
<feature type="transmembrane region" description="Helical" evidence="1">
    <location>
        <begin position="329"/>
        <end position="351"/>
    </location>
</feature>
<feature type="transmembrane region" description="Helical" evidence="1">
    <location>
        <begin position="63"/>
        <end position="87"/>
    </location>
</feature>
<evidence type="ECO:0000313" key="2">
    <source>
        <dbReference type="EMBL" id="AGA26416.1"/>
    </source>
</evidence>
<feature type="transmembrane region" description="Helical" evidence="1">
    <location>
        <begin position="241"/>
        <end position="258"/>
    </location>
</feature>
<dbReference type="NCBIfam" id="TIGR03082">
    <property type="entry name" value="Gneg_AbrB_dup"/>
    <property type="match status" value="2"/>
</dbReference>
<dbReference type="AlphaFoldDB" id="L0DCQ3"/>
<dbReference type="InterPro" id="IPR017516">
    <property type="entry name" value="AbrB_dup"/>
</dbReference>
<dbReference type="PANTHER" id="PTHR38457">
    <property type="entry name" value="REGULATOR ABRB-RELATED"/>
    <property type="match status" value="1"/>
</dbReference>
<sequence length="366" mass="38329">MVQLAPPLTRLNRPLQRGLLVVGSAAFAILLRLAGLPAALMLGPMLAAVLFKVQGGTIQVNRHAYAAAQAIIGCLVARSITSGILAIIGKQWPILLAVTVTTVTASSLLGWLIGRWRVLPGTTAVWGLSPGAASNMILMAEVYGADSRLVALMQYLRVLVVAVTVSVMSGFWLDTSGKAIPATIWFPPIHWQPFAATMAIAIGGAILGGLSRIPAGMMLGPLIIGSVLQAANLVAIELPPWLLTASYAVMGWVIGLKFNRQILVHAARALLQTLLSILAMIAFCGGLAILLVRILGIDPLTAYLATSPGGVDSIAVIAASSKVDLEFVMALQLMRVAILLLVGPSISRFVAQRMEGGKNKTQPGCG</sequence>
<dbReference type="PIRSF" id="PIRSF038991">
    <property type="entry name" value="Protein_AbrB"/>
    <property type="match status" value="1"/>
</dbReference>
<feature type="transmembrane region" description="Helical" evidence="1">
    <location>
        <begin position="155"/>
        <end position="173"/>
    </location>
</feature>
<feature type="transmembrane region" description="Helical" evidence="1">
    <location>
        <begin position="193"/>
        <end position="210"/>
    </location>
</feature>
<reference evidence="2 3" key="1">
    <citation type="submission" date="2012-02" db="EMBL/GenBank/DDBJ databases">
        <title>Complete sequence of chromosome of Singulisphaera acidiphila DSM 18658.</title>
        <authorList>
            <consortium name="US DOE Joint Genome Institute (JGI-PGF)"/>
            <person name="Lucas S."/>
            <person name="Copeland A."/>
            <person name="Lapidus A."/>
            <person name="Glavina del Rio T."/>
            <person name="Dalin E."/>
            <person name="Tice H."/>
            <person name="Bruce D."/>
            <person name="Goodwin L."/>
            <person name="Pitluck S."/>
            <person name="Peters L."/>
            <person name="Ovchinnikova G."/>
            <person name="Chertkov O."/>
            <person name="Kyrpides N."/>
            <person name="Mavromatis K."/>
            <person name="Ivanova N."/>
            <person name="Brettin T."/>
            <person name="Detter J.C."/>
            <person name="Han C."/>
            <person name="Larimer F."/>
            <person name="Land M."/>
            <person name="Hauser L."/>
            <person name="Markowitz V."/>
            <person name="Cheng J.-F."/>
            <person name="Hugenholtz P."/>
            <person name="Woyke T."/>
            <person name="Wu D."/>
            <person name="Tindall B."/>
            <person name="Pomrenke H."/>
            <person name="Brambilla E."/>
            <person name="Klenk H.-P."/>
            <person name="Eisen J.A."/>
        </authorList>
    </citation>
    <scope>NUCLEOTIDE SEQUENCE [LARGE SCALE GENOMIC DNA]</scope>
    <source>
        <strain evidence="3">ATCC BAA-1392 / DSM 18658 / VKM B-2454 / MOB10</strain>
    </source>
</reference>
<dbReference type="Pfam" id="PF05145">
    <property type="entry name" value="AbrB"/>
    <property type="match status" value="1"/>
</dbReference>
<dbReference type="Proteomes" id="UP000010798">
    <property type="component" value="Chromosome"/>
</dbReference>
<name>L0DCQ3_SINAD</name>
<feature type="transmembrane region" description="Helical" evidence="1">
    <location>
        <begin position="217"/>
        <end position="235"/>
    </location>
</feature>
<feature type="transmembrane region" description="Helical" evidence="1">
    <location>
        <begin position="20"/>
        <end position="51"/>
    </location>
</feature>
<protein>
    <submittedName>
        <fullName evidence="2">Membrane protein AbrB duplication</fullName>
    </submittedName>
</protein>
<keyword evidence="1" id="KW-0472">Membrane</keyword>
<feature type="transmembrane region" description="Helical" evidence="1">
    <location>
        <begin position="125"/>
        <end position="143"/>
    </location>
</feature>
<dbReference type="OrthoDB" id="528158at2"/>
<dbReference type="STRING" id="886293.Sinac_2080"/>
<dbReference type="KEGG" id="saci:Sinac_2080"/>
<accession>L0DCQ3</accession>
<dbReference type="GO" id="GO:0010468">
    <property type="term" value="P:regulation of gene expression"/>
    <property type="evidence" value="ECO:0007669"/>
    <property type="project" value="InterPro"/>
</dbReference>
<organism evidence="2 3">
    <name type="scientific">Singulisphaera acidiphila (strain ATCC BAA-1392 / DSM 18658 / VKM B-2454 / MOB10)</name>
    <dbReference type="NCBI Taxonomy" id="886293"/>
    <lineage>
        <taxon>Bacteria</taxon>
        <taxon>Pseudomonadati</taxon>
        <taxon>Planctomycetota</taxon>
        <taxon>Planctomycetia</taxon>
        <taxon>Isosphaerales</taxon>
        <taxon>Isosphaeraceae</taxon>
        <taxon>Singulisphaera</taxon>
    </lineage>
</organism>
<keyword evidence="3" id="KW-1185">Reference proteome</keyword>
<dbReference type="PANTHER" id="PTHR38457:SF1">
    <property type="entry name" value="REGULATOR ABRB-RELATED"/>
    <property type="match status" value="1"/>
</dbReference>
<evidence type="ECO:0000313" key="3">
    <source>
        <dbReference type="Proteomes" id="UP000010798"/>
    </source>
</evidence>
<feature type="transmembrane region" description="Helical" evidence="1">
    <location>
        <begin position="94"/>
        <end position="113"/>
    </location>
</feature>
<dbReference type="GO" id="GO:0016020">
    <property type="term" value="C:membrane"/>
    <property type="evidence" value="ECO:0007669"/>
    <property type="project" value="InterPro"/>
</dbReference>
<dbReference type="HOGENOM" id="CLU_050210_0_1_0"/>
<dbReference type="InterPro" id="IPR007820">
    <property type="entry name" value="AbrB_fam"/>
</dbReference>
<dbReference type="EMBL" id="CP003364">
    <property type="protein sequence ID" value="AGA26416.1"/>
    <property type="molecule type" value="Genomic_DNA"/>
</dbReference>
<dbReference type="eggNOG" id="COG3180">
    <property type="taxonomic scope" value="Bacteria"/>
</dbReference>
<keyword evidence="1" id="KW-1133">Transmembrane helix</keyword>
<keyword evidence="1" id="KW-0812">Transmembrane</keyword>
<proteinExistence type="predicted"/>
<feature type="transmembrane region" description="Helical" evidence="1">
    <location>
        <begin position="270"/>
        <end position="295"/>
    </location>
</feature>
<evidence type="ECO:0000256" key="1">
    <source>
        <dbReference type="SAM" id="Phobius"/>
    </source>
</evidence>